<dbReference type="SUPFAM" id="SSF54001">
    <property type="entry name" value="Cysteine proteinases"/>
    <property type="match status" value="1"/>
</dbReference>
<feature type="domain" description="OTU" evidence="2">
    <location>
        <begin position="193"/>
        <end position="330"/>
    </location>
</feature>
<dbReference type="PROSITE" id="PS50802">
    <property type="entry name" value="OTU"/>
    <property type="match status" value="1"/>
</dbReference>
<reference evidence="3 4" key="1">
    <citation type="submission" date="2015-12" db="EMBL/GenBank/DDBJ databases">
        <title>The genome of Folsomia candida.</title>
        <authorList>
            <person name="Faddeeva A."/>
            <person name="Derks M.F."/>
            <person name="Anvar Y."/>
            <person name="Smit S."/>
            <person name="Van Straalen N."/>
            <person name="Roelofs D."/>
        </authorList>
    </citation>
    <scope>NUCLEOTIDE SEQUENCE [LARGE SCALE GENOMIC DNA]</scope>
    <source>
        <strain evidence="3 4">VU population</strain>
        <tissue evidence="3">Whole body</tissue>
    </source>
</reference>
<feature type="compositionally biased region" description="Low complexity" evidence="1">
    <location>
        <begin position="44"/>
        <end position="55"/>
    </location>
</feature>
<sequence length="407" mass="47221">MENKRPRESRAYRTLVQCYYCDKTLQLDNLEDHVHTQHGEDFPTSTSSATSSAQYDKQKKKIKIDLPEMPPPPPKFVFKKRDPKNLEDDTHGMEISSEHGGRSKYFFLDEGIQESVQIDKLRQEQLNFTRIFSKIRLERDMNKITNQLDSETKRILNDLQTKCRATKPIIFSDSLHTDRDFQKAMFQGYQEKFKVVRAKSNGNCFYESISLALFGNSEYTSHLRLMQVNHIAEEQEKLRVMASQFNRSVDQIMQITKESPLSSGEGWASEMNLFMMSELIRRPIIVHQPSVIGSQRPGYNSVYISMPATATKAPIHLMLKGQHFQPVLPLVDGITYSAILGDSQMVANEYTRIRWKYELCVGDEVYRITDEQIQNMQEAQRDPYNIIKAVHAPTTRTTFFHLFRRAA</sequence>
<evidence type="ECO:0000313" key="4">
    <source>
        <dbReference type="Proteomes" id="UP000198287"/>
    </source>
</evidence>
<proteinExistence type="predicted"/>
<evidence type="ECO:0000259" key="2">
    <source>
        <dbReference type="PROSITE" id="PS50802"/>
    </source>
</evidence>
<dbReference type="EMBL" id="LNIX01000012">
    <property type="protein sequence ID" value="OXA48381.1"/>
    <property type="molecule type" value="Genomic_DNA"/>
</dbReference>
<protein>
    <submittedName>
        <fullName evidence="3">Ubiquitin thioesterase trabid</fullName>
    </submittedName>
</protein>
<name>A0A226DUJ6_FOLCA</name>
<accession>A0A226DUJ6</accession>
<comment type="caution">
    <text evidence="3">The sequence shown here is derived from an EMBL/GenBank/DDBJ whole genome shotgun (WGS) entry which is preliminary data.</text>
</comment>
<evidence type="ECO:0000313" key="3">
    <source>
        <dbReference type="EMBL" id="OXA48381.1"/>
    </source>
</evidence>
<organism evidence="3 4">
    <name type="scientific">Folsomia candida</name>
    <name type="common">Springtail</name>
    <dbReference type="NCBI Taxonomy" id="158441"/>
    <lineage>
        <taxon>Eukaryota</taxon>
        <taxon>Metazoa</taxon>
        <taxon>Ecdysozoa</taxon>
        <taxon>Arthropoda</taxon>
        <taxon>Hexapoda</taxon>
        <taxon>Collembola</taxon>
        <taxon>Entomobryomorpha</taxon>
        <taxon>Isotomoidea</taxon>
        <taxon>Isotomidae</taxon>
        <taxon>Proisotominae</taxon>
        <taxon>Folsomia</taxon>
    </lineage>
</organism>
<dbReference type="Proteomes" id="UP000198287">
    <property type="component" value="Unassembled WGS sequence"/>
</dbReference>
<dbReference type="InterPro" id="IPR003323">
    <property type="entry name" value="OTU_dom"/>
</dbReference>
<dbReference type="InterPro" id="IPR038765">
    <property type="entry name" value="Papain-like_cys_pep_sf"/>
</dbReference>
<dbReference type="Gene3D" id="3.90.70.80">
    <property type="match status" value="1"/>
</dbReference>
<evidence type="ECO:0000256" key="1">
    <source>
        <dbReference type="SAM" id="MobiDB-lite"/>
    </source>
</evidence>
<dbReference type="Pfam" id="PF02338">
    <property type="entry name" value="OTU"/>
    <property type="match status" value="1"/>
</dbReference>
<feature type="region of interest" description="Disordered" evidence="1">
    <location>
        <begin position="36"/>
        <end position="59"/>
    </location>
</feature>
<keyword evidence="4" id="KW-1185">Reference proteome</keyword>
<gene>
    <name evidence="3" type="ORF">Fcan01_17162</name>
</gene>
<dbReference type="CDD" id="cd22744">
    <property type="entry name" value="OTU"/>
    <property type="match status" value="1"/>
</dbReference>
<dbReference type="AlphaFoldDB" id="A0A226DUJ6"/>